<dbReference type="SMART" id="SM00509">
    <property type="entry name" value="TFS2N"/>
    <property type="match status" value="1"/>
</dbReference>
<feature type="domain" description="TFIIS N-terminal" evidence="5">
    <location>
        <begin position="361"/>
        <end position="452"/>
    </location>
</feature>
<evidence type="ECO:0000256" key="4">
    <source>
        <dbReference type="SAM" id="MobiDB-lite"/>
    </source>
</evidence>
<dbReference type="Proteomes" id="UP001279734">
    <property type="component" value="Unassembled WGS sequence"/>
</dbReference>
<evidence type="ECO:0000256" key="1">
    <source>
        <dbReference type="ARBA" id="ARBA00004123"/>
    </source>
</evidence>
<keyword evidence="7" id="KW-1185">Reference proteome</keyword>
<dbReference type="AlphaFoldDB" id="A0AAD3SY71"/>
<comment type="subcellular location">
    <subcellularLocation>
        <location evidence="1 3">Nucleus</location>
    </subcellularLocation>
</comment>
<dbReference type="EMBL" id="BSYO01000019">
    <property type="protein sequence ID" value="GMH18677.1"/>
    <property type="molecule type" value="Genomic_DNA"/>
</dbReference>
<dbReference type="InterPro" id="IPR035441">
    <property type="entry name" value="TFIIS/LEDGF_dom_sf"/>
</dbReference>
<protein>
    <recommendedName>
        <fullName evidence="5">TFIIS N-terminal domain-containing protein</fullName>
    </recommendedName>
</protein>
<evidence type="ECO:0000259" key="5">
    <source>
        <dbReference type="PROSITE" id="PS51319"/>
    </source>
</evidence>
<dbReference type="InterPro" id="IPR003617">
    <property type="entry name" value="TFIIS/CRSP70_N_sub"/>
</dbReference>
<dbReference type="SUPFAM" id="SSF47676">
    <property type="entry name" value="Conserved domain common to transcription factors TFIIS, elongin A, CRSP70"/>
    <property type="match status" value="1"/>
</dbReference>
<dbReference type="Gene3D" id="1.20.930.10">
    <property type="entry name" value="Conserved domain common to transcription factors TFIIS, elongin A, CRSP70"/>
    <property type="match status" value="1"/>
</dbReference>
<evidence type="ECO:0000256" key="2">
    <source>
        <dbReference type="ARBA" id="ARBA00023242"/>
    </source>
</evidence>
<name>A0AAD3SY71_NEPGR</name>
<dbReference type="CDD" id="cd00183">
    <property type="entry name" value="TFIIS_I"/>
    <property type="match status" value="1"/>
</dbReference>
<comment type="caution">
    <text evidence="6">The sequence shown here is derived from an EMBL/GenBank/DDBJ whole genome shotgun (WGS) entry which is preliminary data.</text>
</comment>
<feature type="compositionally biased region" description="Polar residues" evidence="4">
    <location>
        <begin position="287"/>
        <end position="297"/>
    </location>
</feature>
<gene>
    <name evidence="6" type="ORF">Nepgr_020518</name>
</gene>
<organism evidence="6 7">
    <name type="scientific">Nepenthes gracilis</name>
    <name type="common">Slender pitcher plant</name>
    <dbReference type="NCBI Taxonomy" id="150966"/>
    <lineage>
        <taxon>Eukaryota</taxon>
        <taxon>Viridiplantae</taxon>
        <taxon>Streptophyta</taxon>
        <taxon>Embryophyta</taxon>
        <taxon>Tracheophyta</taxon>
        <taxon>Spermatophyta</taxon>
        <taxon>Magnoliopsida</taxon>
        <taxon>eudicotyledons</taxon>
        <taxon>Gunneridae</taxon>
        <taxon>Pentapetalae</taxon>
        <taxon>Caryophyllales</taxon>
        <taxon>Nepenthaceae</taxon>
        <taxon>Nepenthes</taxon>
    </lineage>
</organism>
<dbReference type="InterPro" id="IPR017923">
    <property type="entry name" value="TFIIS_N"/>
</dbReference>
<sequence>MSSGNLDRWRNYFRSSNSSIFDVIKNGIRVAATDCPELFTLRRDQIAEKLFTCGSPSQFSNHTGVQSPMTQKRNASEPNGDLAIFFSNGILNGTCGHVEVGSNEDQNVMSNHTYRIYRNDTIVSNHSYEEACMLTDDLEEDYQIVKESQIGHCSRYEEAWGIVNNVEEECRFIGETQIGYLGCEEPQMSNKGVKKDDQIVKENCRGDSIHKDPSALNTDVLCEAKQFVEENHMGNSSHEEAVSLAAKVDRANFRGNHIVNHGCEAAQALRDDIEEGEIVEDKLIGNYTGQESRPSTNDGEEQSENSKENLIVNHRNKECWALVDDADEEIRNVKEDHIVNYSFGEVCLWTNSVEERNEIVSEVLKIKKVLNNSEYQCDLVLTELLKKLKTMELTVEILKVQTASHVALLIVIGVVATLVGQAVTPLTKHESREIRQLARGLVRHWRALVDAWVEAQEAIPAEGSLHDLDYVLLEDEDLPFITFNGDPPMTTDRLQIFEDVNNKGKIIFHFLPNCSDWSDHVTGMEQLRFESKTSNDDADPKLERGAMSVSEGYQQVIRAKSEQIIDPQDKEHGDERMHDQRDCCHHL</sequence>
<dbReference type="PANTHER" id="PTHR46554:SF2">
    <property type="entry name" value="TFIIS N-TERMINAL DOMAIN-CONTAINING PROTEIN"/>
    <property type="match status" value="1"/>
</dbReference>
<keyword evidence="2 3" id="KW-0539">Nucleus</keyword>
<reference evidence="6" key="1">
    <citation type="submission" date="2023-05" db="EMBL/GenBank/DDBJ databases">
        <title>Nepenthes gracilis genome sequencing.</title>
        <authorList>
            <person name="Fukushima K."/>
        </authorList>
    </citation>
    <scope>NUCLEOTIDE SEQUENCE</scope>
    <source>
        <strain evidence="6">SING2019-196</strain>
    </source>
</reference>
<feature type="region of interest" description="Disordered" evidence="4">
    <location>
        <begin position="284"/>
        <end position="308"/>
    </location>
</feature>
<feature type="region of interest" description="Disordered" evidence="4">
    <location>
        <begin position="564"/>
        <end position="587"/>
    </location>
</feature>
<dbReference type="GO" id="GO:0005634">
    <property type="term" value="C:nucleus"/>
    <property type="evidence" value="ECO:0007669"/>
    <property type="project" value="UniProtKB-SubCell"/>
</dbReference>
<evidence type="ECO:0000313" key="6">
    <source>
        <dbReference type="EMBL" id="GMH18677.1"/>
    </source>
</evidence>
<dbReference type="Pfam" id="PF08711">
    <property type="entry name" value="Med26"/>
    <property type="match status" value="1"/>
</dbReference>
<dbReference type="PROSITE" id="PS51319">
    <property type="entry name" value="TFIIS_N"/>
    <property type="match status" value="1"/>
</dbReference>
<proteinExistence type="predicted"/>
<accession>A0AAD3SY71</accession>
<evidence type="ECO:0000256" key="3">
    <source>
        <dbReference type="PROSITE-ProRule" id="PRU00649"/>
    </source>
</evidence>
<evidence type="ECO:0000313" key="7">
    <source>
        <dbReference type="Proteomes" id="UP001279734"/>
    </source>
</evidence>
<dbReference type="PANTHER" id="PTHR46554">
    <property type="entry name" value="MEDIATOR OF RNA POLYMERASE II TRANSCRIPTION SUBUNIT 26A-RELATED"/>
    <property type="match status" value="1"/>
</dbReference>